<accession>A0A832Z872</accession>
<name>A0A832Z872_9EURY</name>
<reference evidence="1" key="1">
    <citation type="journal article" date="2020" name="ISME J.">
        <title>Gammaproteobacteria mediating utilization of methyl-, sulfur- and petroleum organic compounds in deep ocean hydrothermal plumes.</title>
        <authorList>
            <person name="Zhou Z."/>
            <person name="Liu Y."/>
            <person name="Pan J."/>
            <person name="Cron B.R."/>
            <person name="Toner B.M."/>
            <person name="Anantharaman K."/>
            <person name="Breier J.A."/>
            <person name="Dick G.J."/>
            <person name="Li M."/>
        </authorList>
    </citation>
    <scope>NUCLEOTIDE SEQUENCE</scope>
    <source>
        <strain evidence="1">SZUA-1453</strain>
    </source>
</reference>
<dbReference type="Proteomes" id="UP000643554">
    <property type="component" value="Unassembled WGS sequence"/>
</dbReference>
<organism evidence="1 2">
    <name type="scientific">Methanothermococcus okinawensis</name>
    <dbReference type="NCBI Taxonomy" id="155863"/>
    <lineage>
        <taxon>Archaea</taxon>
        <taxon>Methanobacteriati</taxon>
        <taxon>Methanobacteriota</taxon>
        <taxon>Methanomada group</taxon>
        <taxon>Methanococci</taxon>
        <taxon>Methanococcales</taxon>
        <taxon>Methanococcaceae</taxon>
        <taxon>Methanothermococcus</taxon>
    </lineage>
</organism>
<protein>
    <submittedName>
        <fullName evidence="1">Uncharacterized protein</fullName>
    </submittedName>
</protein>
<proteinExistence type="predicted"/>
<dbReference type="EMBL" id="DQUI01000067">
    <property type="protein sequence ID" value="HIP84642.1"/>
    <property type="molecule type" value="Genomic_DNA"/>
</dbReference>
<evidence type="ECO:0000313" key="1">
    <source>
        <dbReference type="EMBL" id="HIP84642.1"/>
    </source>
</evidence>
<comment type="caution">
    <text evidence="1">The sequence shown here is derived from an EMBL/GenBank/DDBJ whole genome shotgun (WGS) entry which is preliminary data.</text>
</comment>
<dbReference type="AlphaFoldDB" id="A0A832Z872"/>
<gene>
    <name evidence="1" type="ORF">EYH15_04055</name>
</gene>
<sequence>MQTIENPYNPGCSILIVAGSDRWGTKACIMALLDGIYRENNITYVE</sequence>
<evidence type="ECO:0000313" key="2">
    <source>
        <dbReference type="Proteomes" id="UP000643554"/>
    </source>
</evidence>